<dbReference type="GO" id="GO:0008408">
    <property type="term" value="F:3'-5' exonuclease activity"/>
    <property type="evidence" value="ECO:0007669"/>
    <property type="project" value="InterPro"/>
</dbReference>
<dbReference type="InterPro" id="IPR006292">
    <property type="entry name" value="RNase_D"/>
</dbReference>
<dbReference type="GO" id="GO:0003676">
    <property type="term" value="F:nucleic acid binding"/>
    <property type="evidence" value="ECO:0007669"/>
    <property type="project" value="InterPro"/>
</dbReference>
<gene>
    <name evidence="6 8" type="primary">rnd</name>
    <name evidence="8" type="ORF">H0A75_05085</name>
</gene>
<dbReference type="InterPro" id="IPR044876">
    <property type="entry name" value="HRDC_dom_sf"/>
</dbReference>
<dbReference type="Gene3D" id="1.10.150.80">
    <property type="entry name" value="HRDC domain"/>
    <property type="match status" value="2"/>
</dbReference>
<keyword evidence="4 6" id="KW-0378">Hydrolase</keyword>
<accession>A0A7Z0SCZ1</accession>
<comment type="similarity">
    <text evidence="6">Belongs to the RNase D family.</text>
</comment>
<evidence type="ECO:0000259" key="7">
    <source>
        <dbReference type="PROSITE" id="PS50967"/>
    </source>
</evidence>
<keyword evidence="2 6" id="KW-0819">tRNA processing</keyword>
<evidence type="ECO:0000256" key="4">
    <source>
        <dbReference type="ARBA" id="ARBA00022801"/>
    </source>
</evidence>
<dbReference type="Pfam" id="PF01612">
    <property type="entry name" value="DNA_pol_A_exo1"/>
    <property type="match status" value="1"/>
</dbReference>
<dbReference type="InterPro" id="IPR012337">
    <property type="entry name" value="RNaseH-like_sf"/>
</dbReference>
<comment type="catalytic activity">
    <reaction evidence="6">
        <text>Exonucleolytic cleavage that removes extra residues from the 3'-terminus of tRNA to produce 5'-mononucleotides.</text>
        <dbReference type="EC" id="3.1.13.5"/>
    </reaction>
</comment>
<organism evidence="8 9">
    <name type="scientific">Candidatus Methanofishera endochildressiae</name>
    <dbReference type="NCBI Taxonomy" id="2738884"/>
    <lineage>
        <taxon>Bacteria</taxon>
        <taxon>Pseudomonadati</taxon>
        <taxon>Pseudomonadota</taxon>
        <taxon>Gammaproteobacteria</taxon>
        <taxon>Candidatus Methanofishera</taxon>
    </lineage>
</organism>
<dbReference type="NCBIfam" id="TIGR01388">
    <property type="entry name" value="rnd"/>
    <property type="match status" value="1"/>
</dbReference>
<keyword evidence="1 6" id="KW-0963">Cytoplasm</keyword>
<evidence type="ECO:0000256" key="2">
    <source>
        <dbReference type="ARBA" id="ARBA00022694"/>
    </source>
</evidence>
<dbReference type="Gene3D" id="3.30.420.10">
    <property type="entry name" value="Ribonuclease H-like superfamily/Ribonuclease H"/>
    <property type="match status" value="1"/>
</dbReference>
<evidence type="ECO:0000256" key="6">
    <source>
        <dbReference type="HAMAP-Rule" id="MF_01899"/>
    </source>
</evidence>
<dbReference type="EMBL" id="JACCHS010000075">
    <property type="protein sequence ID" value="NYT47063.1"/>
    <property type="molecule type" value="Genomic_DNA"/>
</dbReference>
<dbReference type="PROSITE" id="PS50967">
    <property type="entry name" value="HRDC"/>
    <property type="match status" value="1"/>
</dbReference>
<name>A0A7Z0SCZ1_9GAMM</name>
<dbReference type="PANTHER" id="PTHR47649:SF1">
    <property type="entry name" value="RIBONUCLEASE D"/>
    <property type="match status" value="1"/>
</dbReference>
<keyword evidence="3 6" id="KW-0540">Nuclease</keyword>
<dbReference type="Pfam" id="PF00570">
    <property type="entry name" value="HRDC"/>
    <property type="match status" value="1"/>
</dbReference>
<reference evidence="8 9" key="1">
    <citation type="submission" date="2020-05" db="EMBL/GenBank/DDBJ databases">
        <title>Horizontal transmission and recombination maintain forever young bacterial symbiont genomes.</title>
        <authorList>
            <person name="Russell S.L."/>
            <person name="Pepper-Tunick E."/>
            <person name="Svedberg J."/>
            <person name="Byrne A."/>
            <person name="Ruelas Castillo J."/>
            <person name="Vollmers C."/>
            <person name="Beinart R.A."/>
            <person name="Corbett-Detig R."/>
        </authorList>
    </citation>
    <scope>NUCLEOTIDE SEQUENCE [LARGE SCALE GENOMIC DNA]</scope>
    <source>
        <strain evidence="8">4727-3</strain>
    </source>
</reference>
<dbReference type="InterPro" id="IPR002562">
    <property type="entry name" value="3'-5'_exonuclease_dom"/>
</dbReference>
<dbReference type="PANTHER" id="PTHR47649">
    <property type="entry name" value="RIBONUCLEASE D"/>
    <property type="match status" value="1"/>
</dbReference>
<dbReference type="GO" id="GO:0000166">
    <property type="term" value="F:nucleotide binding"/>
    <property type="evidence" value="ECO:0007669"/>
    <property type="project" value="InterPro"/>
</dbReference>
<comment type="caution">
    <text evidence="8">The sequence shown here is derived from an EMBL/GenBank/DDBJ whole genome shotgun (WGS) entry which is preliminary data.</text>
</comment>
<dbReference type="EC" id="3.1.13.5" evidence="6"/>
<dbReference type="AlphaFoldDB" id="A0A7Z0SCZ1"/>
<evidence type="ECO:0000256" key="3">
    <source>
        <dbReference type="ARBA" id="ARBA00022722"/>
    </source>
</evidence>
<keyword evidence="5 6" id="KW-0269">Exonuclease</keyword>
<dbReference type="HAMAP" id="MF_01899">
    <property type="entry name" value="RNase_D"/>
    <property type="match status" value="1"/>
</dbReference>
<dbReference type="Proteomes" id="UP000537890">
    <property type="component" value="Unassembled WGS sequence"/>
</dbReference>
<dbReference type="SUPFAM" id="SSF53098">
    <property type="entry name" value="Ribonuclease H-like"/>
    <property type="match status" value="1"/>
</dbReference>
<dbReference type="CDD" id="cd06142">
    <property type="entry name" value="RNaseD_exo"/>
    <property type="match status" value="1"/>
</dbReference>
<dbReference type="SUPFAM" id="SSF47819">
    <property type="entry name" value="HRDC-like"/>
    <property type="match status" value="2"/>
</dbReference>
<evidence type="ECO:0000313" key="8">
    <source>
        <dbReference type="EMBL" id="NYT47063.1"/>
    </source>
</evidence>
<dbReference type="GO" id="GO:0005737">
    <property type="term" value="C:cytoplasm"/>
    <property type="evidence" value="ECO:0007669"/>
    <property type="project" value="UniProtKB-SubCell"/>
</dbReference>
<sequence>MNEIQFIDSVTQLHDLCQKMKQEPWLAIDTEFLREKTYYPKFCLLQIATLEWVACIDPIALEGQMDKLFAIINDPSIIKILHSCRQDVEIFYQLSGKLPIPVYDTQLVAPLLGFQENTGYAMLVSGFLNINLSKIHTRTDWSQRPLSAEQIQYAADDVIYLAKIYQMMQQKLQALGREDWLKEDFEQLMNEDLYDIPPENAWLKIRGKNKLTGKQLAIVQVLAEWREQVAKKDNRPKNWIIRDELLLDMAKLQPLNLQALSEIRGINDGLVRRSGKQICELIAKAQNLPGLKLKSKGSSKKTQQQEAVLDILTGLVRLRADENSLNPVILATRKDLEKLLLDEQESPLLHGWRYSMVGQELQQMLQGSLSITIADNSVQIQQQATDLSG</sequence>
<dbReference type="SMART" id="SM00474">
    <property type="entry name" value="35EXOc"/>
    <property type="match status" value="1"/>
</dbReference>
<dbReference type="InterPro" id="IPR002121">
    <property type="entry name" value="HRDC_dom"/>
</dbReference>
<comment type="cofactor">
    <cofactor evidence="6">
        <name>a divalent metal cation</name>
        <dbReference type="ChEBI" id="CHEBI:60240"/>
    </cofactor>
</comment>
<evidence type="ECO:0000256" key="1">
    <source>
        <dbReference type="ARBA" id="ARBA00022490"/>
    </source>
</evidence>
<dbReference type="InterPro" id="IPR036397">
    <property type="entry name" value="RNaseH_sf"/>
</dbReference>
<comment type="subcellular location">
    <subcellularLocation>
        <location evidence="6">Cytoplasm</location>
    </subcellularLocation>
</comment>
<dbReference type="InterPro" id="IPR051086">
    <property type="entry name" value="RNase_D-like"/>
</dbReference>
<feature type="domain" description="HRDC" evidence="7">
    <location>
        <begin position="212"/>
        <end position="292"/>
    </location>
</feature>
<comment type="function">
    <text evidence="6">Exonuclease involved in the 3' processing of various precursor tRNAs. Initiates hydrolysis at the 3'-terminus of an RNA molecule and releases 5'-mononucleotides.</text>
</comment>
<protein>
    <recommendedName>
        <fullName evidence="6">Ribonuclease D</fullName>
        <shortName evidence="6">RNase D</shortName>
        <ecNumber evidence="6">3.1.13.5</ecNumber>
    </recommendedName>
</protein>
<dbReference type="GO" id="GO:0042780">
    <property type="term" value="P:tRNA 3'-end processing"/>
    <property type="evidence" value="ECO:0007669"/>
    <property type="project" value="UniProtKB-UniRule"/>
</dbReference>
<dbReference type="GO" id="GO:0033890">
    <property type="term" value="F:ribonuclease D activity"/>
    <property type="evidence" value="ECO:0007669"/>
    <property type="project" value="UniProtKB-UniRule"/>
</dbReference>
<dbReference type="SMART" id="SM00341">
    <property type="entry name" value="HRDC"/>
    <property type="match status" value="1"/>
</dbReference>
<evidence type="ECO:0000256" key="5">
    <source>
        <dbReference type="ARBA" id="ARBA00022839"/>
    </source>
</evidence>
<evidence type="ECO:0000313" key="9">
    <source>
        <dbReference type="Proteomes" id="UP000537890"/>
    </source>
</evidence>
<proteinExistence type="inferred from homology"/>
<dbReference type="InterPro" id="IPR010997">
    <property type="entry name" value="HRDC-like_sf"/>
</dbReference>